<evidence type="ECO:0000313" key="3">
    <source>
        <dbReference type="Proteomes" id="UP000001075"/>
    </source>
</evidence>
<feature type="region of interest" description="Disordered" evidence="1">
    <location>
        <begin position="305"/>
        <end position="384"/>
    </location>
</feature>
<dbReference type="InParanoid" id="G3IB04"/>
<dbReference type="eggNOG" id="KOG1738">
    <property type="taxonomic scope" value="Eukaryota"/>
</dbReference>
<organism evidence="2 3">
    <name type="scientific">Cricetulus griseus</name>
    <name type="common">Chinese hamster</name>
    <name type="synonym">Cricetulus barabensis griseus</name>
    <dbReference type="NCBI Taxonomy" id="10029"/>
    <lineage>
        <taxon>Eukaryota</taxon>
        <taxon>Metazoa</taxon>
        <taxon>Chordata</taxon>
        <taxon>Craniata</taxon>
        <taxon>Vertebrata</taxon>
        <taxon>Euteleostomi</taxon>
        <taxon>Mammalia</taxon>
        <taxon>Eutheria</taxon>
        <taxon>Euarchontoglires</taxon>
        <taxon>Glires</taxon>
        <taxon>Rodentia</taxon>
        <taxon>Myomorpha</taxon>
        <taxon>Muroidea</taxon>
        <taxon>Cricetidae</taxon>
        <taxon>Cricetinae</taxon>
        <taxon>Cricetulus</taxon>
    </lineage>
</organism>
<feature type="region of interest" description="Disordered" evidence="1">
    <location>
        <begin position="1355"/>
        <end position="1383"/>
    </location>
</feature>
<dbReference type="GO" id="GO:0016301">
    <property type="term" value="F:kinase activity"/>
    <property type="evidence" value="ECO:0007669"/>
    <property type="project" value="UniProtKB-KW"/>
</dbReference>
<keyword evidence="2" id="KW-0808">Transferase</keyword>
<feature type="compositionally biased region" description="Polar residues" evidence="1">
    <location>
        <begin position="737"/>
        <end position="764"/>
    </location>
</feature>
<feature type="compositionally biased region" description="Polar residues" evidence="1">
    <location>
        <begin position="654"/>
        <end position="663"/>
    </location>
</feature>
<feature type="compositionally biased region" description="Basic and acidic residues" evidence="1">
    <location>
        <begin position="715"/>
        <end position="736"/>
    </location>
</feature>
<feature type="compositionally biased region" description="Polar residues" evidence="1">
    <location>
        <begin position="1612"/>
        <end position="1622"/>
    </location>
</feature>
<feature type="region of interest" description="Disordered" evidence="1">
    <location>
        <begin position="1224"/>
        <end position="1251"/>
    </location>
</feature>
<feature type="compositionally biased region" description="Polar residues" evidence="1">
    <location>
        <begin position="801"/>
        <end position="830"/>
    </location>
</feature>
<feature type="region of interest" description="Disordered" evidence="1">
    <location>
        <begin position="160"/>
        <end position="186"/>
    </location>
</feature>
<feature type="compositionally biased region" description="Basic and acidic residues" evidence="1">
    <location>
        <begin position="81"/>
        <end position="112"/>
    </location>
</feature>
<feature type="compositionally biased region" description="Polar residues" evidence="1">
    <location>
        <begin position="867"/>
        <end position="876"/>
    </location>
</feature>
<gene>
    <name evidence="2" type="ORF">I79_020791</name>
</gene>
<feature type="compositionally biased region" description="Basic and acidic residues" evidence="1">
    <location>
        <begin position="308"/>
        <end position="326"/>
    </location>
</feature>
<feature type="region of interest" description="Disordered" evidence="1">
    <location>
        <begin position="1612"/>
        <end position="1632"/>
    </location>
</feature>
<keyword evidence="2" id="KW-0418">Kinase</keyword>
<feature type="region of interest" description="Disordered" evidence="1">
    <location>
        <begin position="867"/>
        <end position="889"/>
    </location>
</feature>
<feature type="compositionally biased region" description="Polar residues" evidence="1">
    <location>
        <begin position="1232"/>
        <end position="1243"/>
    </location>
</feature>
<name>G3IB04_CRIGR</name>
<feature type="compositionally biased region" description="Basic and acidic residues" evidence="1">
    <location>
        <begin position="1"/>
        <end position="10"/>
    </location>
</feature>
<feature type="compositionally biased region" description="Acidic residues" evidence="1">
    <location>
        <begin position="689"/>
        <end position="714"/>
    </location>
</feature>
<sequence>MINSDSDRGVVSDFELEQSSDSEKSLRDSDSRKHLLKAENDQMESVSVEDLSKTGQQLVRIEQCQVESRSLKHWVPSGSEKFLEDSDSERDSDSDNERKKREKRQMASDSIKRLMASEKTVMETENFWTIPDSESYAVESGTEKGRVSVSKLHLIQVEKTEKRRSKRYMEDSESATSETDSDSERHELASAAVKCFMDIKTAINKLPKHSWSERRTVNSDSESPVMSSDSAKHMKKAEICKSSCNLERLKVAHKSESLQEWLDAKRKQLDSGHSGHWDSSGKYQFRSIVPQDSFGKCQGDLQTFQSITEKDQVDSSSEKYQKKPGNESDQNEPESKRYPIKREKGFDNKGFQVAKEREHLLETDRYDSQKEAHRLGARRKENRPPVCRIQLTRYKSEDKTVRFKEASSSLSDKQLSPEKIKEKYSYGFSPDSDTFTDEKFHRKASRKISVYKRHCKEYRYARGCESFKYQISPIPPSSESSTSNVSSRVGSPNSKSLKSATRQKTRRSITFDLDVETQRCARCFMEISDSSFHKCPTNSDDSDSDSPLHGQISLDSKYSLRSKTVRHFKTSRNNPLSRSLDPKHRVGNRCSLHREDFRYSVDSTSYIHCERCSALQNLKGSVDTHTTPMKSEQIMGQHSTYGYIMSTPERVSESGLSAQPQNKDNPDDSARNIKDEADVEEELLSKDETDQEYETNTEDETDAEDETDTEDEDNNKDKKDPKDKSDPDGSDPKDGNSENNTDSNTGSDPSGASGPTSGPDSSNDGDSKNVTDHNNESDPAMENASNSDVNLEYSTDLDNASDLSEDFNQQNNVDTKGSTNPNSASGNKNRTVMDYISGSNNVVAIARNDTGQGNNIFSENIRPISNSLDFTQSENDPNNNPSPSNSHGLLKDLESIYNTKLSNVSSHDVVNPNHIVYPNYGTEPTSTAIHKNTATLKYYSDLNGVTGFTYEVRSSFLVNPNYFGRKKYTIRPSFARSIINANDTSSITSYTSTISYQFTSGEKNAPENKYFPGFSHFNCFNIIIKNIQNAHNSPSTSNINIPYDAEVKASSISSIFKIVYGTVSDFIADTNCTSYPDFLITSEFYDPLELGRAYIIFDNQNVGAQFQNSTGYTYPDISKYATGSVDALDAKESGFLKDFSRVQNPIGIKDPSSFKILSNQNIPLSSFDVIVEAELPDLVKFAISSGAVNQLFKIVSVDPNFQYRRPQSIPNDFIYFRPVSAENRERARKQKQQNPTLTSQQPTHEGIPQRDMGLTNEVVMANTPPLTKELDSIALVKPKTSGLLRIEKVPVKSPGVPEFQRLDVTGIASPDERGKGTAILVAGVPGKEDLDDTEIPTLQFTGFVHLEALLNECSPSSEYSRPGTPRNLWMDSPENAESPESDDMEVARSMYPFRERSIFRRSWAELLEAPLNSEGLHVLQTTPKEENRDMGYRKLTAEEENQVTIRPQDQHFQALQGPFPLLPERPKLQRQRSRSLPRYSEIRGQYLNTPEFKLDAEETHFFSHDRNLLAEANIKKRYNMEEAWQRPIPSPSGEHLPIKPRFEDSAIRRNIGIPEDNSARPRGNVRVPKNDVNTIPMVNVGMPMDNPQALRGNAGVPRGGGFEVYVGNSGRTSRRMVSSPLNELSKIGEHQL</sequence>
<feature type="region of interest" description="Disordered" evidence="1">
    <location>
        <begin position="75"/>
        <end position="112"/>
    </location>
</feature>
<evidence type="ECO:0000256" key="1">
    <source>
        <dbReference type="SAM" id="MobiDB-lite"/>
    </source>
</evidence>
<feature type="compositionally biased region" description="Low complexity" evidence="1">
    <location>
        <begin position="219"/>
        <end position="229"/>
    </location>
</feature>
<dbReference type="STRING" id="10029.G3IB04"/>
<accession>G3IB04</accession>
<evidence type="ECO:0000313" key="2">
    <source>
        <dbReference type="EMBL" id="EGW12827.1"/>
    </source>
</evidence>
<reference evidence="3" key="1">
    <citation type="journal article" date="2011" name="Nat. Biotechnol.">
        <title>The genomic sequence of the Chinese hamster ovary (CHO)-K1 cell line.</title>
        <authorList>
            <person name="Xu X."/>
            <person name="Nagarajan H."/>
            <person name="Lewis N.E."/>
            <person name="Pan S."/>
            <person name="Cai Z."/>
            <person name="Liu X."/>
            <person name="Chen W."/>
            <person name="Xie M."/>
            <person name="Wang W."/>
            <person name="Hammond S."/>
            <person name="Andersen M.R."/>
            <person name="Neff N."/>
            <person name="Passarelli B."/>
            <person name="Koh W."/>
            <person name="Fan H.C."/>
            <person name="Wang J."/>
            <person name="Gui Y."/>
            <person name="Lee K.H."/>
            <person name="Betenbaugh M.J."/>
            <person name="Quake S.R."/>
            <person name="Famili I."/>
            <person name="Palsson B.O."/>
            <person name="Wang J."/>
        </authorList>
    </citation>
    <scope>NUCLEOTIDE SEQUENCE [LARGE SCALE GENOMIC DNA]</scope>
    <source>
        <strain evidence="3">CHO K1 cell line</strain>
    </source>
</reference>
<feature type="region of interest" description="Disordered" evidence="1">
    <location>
        <begin position="801"/>
        <end position="832"/>
    </location>
</feature>
<feature type="region of interest" description="Disordered" evidence="1">
    <location>
        <begin position="533"/>
        <end position="556"/>
    </location>
</feature>
<feature type="compositionally biased region" description="Low complexity" evidence="1">
    <location>
        <begin position="477"/>
        <end position="492"/>
    </location>
</feature>
<feature type="compositionally biased region" description="Basic and acidic residues" evidence="1">
    <location>
        <begin position="765"/>
        <end position="776"/>
    </location>
</feature>
<feature type="compositionally biased region" description="Basic and acidic residues" evidence="1">
    <location>
        <begin position="21"/>
        <end position="40"/>
    </location>
</feature>
<feature type="region of interest" description="Disordered" evidence="1">
    <location>
        <begin position="473"/>
        <end position="503"/>
    </location>
</feature>
<feature type="compositionally biased region" description="Basic and acidic residues" evidence="1">
    <location>
        <begin position="333"/>
        <end position="347"/>
    </location>
</feature>
<dbReference type="PaxDb" id="10029-XP_007630333.1"/>
<dbReference type="Proteomes" id="UP000001075">
    <property type="component" value="Unassembled WGS sequence"/>
</dbReference>
<feature type="compositionally biased region" description="Basic and acidic residues" evidence="1">
    <location>
        <begin position="354"/>
        <end position="383"/>
    </location>
</feature>
<feature type="region of interest" description="Disordered" evidence="1">
    <location>
        <begin position="651"/>
        <end position="787"/>
    </location>
</feature>
<feature type="compositionally biased region" description="Basic and acidic residues" evidence="1">
    <location>
        <begin position="664"/>
        <end position="676"/>
    </location>
</feature>
<dbReference type="EMBL" id="JH001777">
    <property type="protein sequence ID" value="EGW12827.1"/>
    <property type="molecule type" value="Genomic_DNA"/>
</dbReference>
<feature type="region of interest" description="Disordered" evidence="1">
    <location>
        <begin position="1"/>
        <end position="54"/>
    </location>
</feature>
<feature type="region of interest" description="Disordered" evidence="1">
    <location>
        <begin position="207"/>
        <end position="234"/>
    </location>
</feature>
<feature type="compositionally biased region" description="Low complexity" evidence="1">
    <location>
        <begin position="877"/>
        <end position="886"/>
    </location>
</feature>
<protein>
    <submittedName>
        <fullName evidence="2">Connector enhancer of kinase suppressor of ras 2</fullName>
    </submittedName>
</protein>
<dbReference type="GlyGen" id="G3IB04">
    <property type="glycosylation" value="1 site"/>
</dbReference>
<proteinExistence type="predicted"/>